<organism evidence="1 2">
    <name type="scientific">Prevotella melaninogenica DNF00666</name>
    <dbReference type="NCBI Taxonomy" id="1401073"/>
    <lineage>
        <taxon>Bacteria</taxon>
        <taxon>Pseudomonadati</taxon>
        <taxon>Bacteroidota</taxon>
        <taxon>Bacteroidia</taxon>
        <taxon>Bacteroidales</taxon>
        <taxon>Prevotellaceae</taxon>
        <taxon>Prevotella</taxon>
    </lineage>
</organism>
<dbReference type="RefSeq" id="WP_036865502.1">
    <property type="nucleotide sequence ID" value="NZ_JRNS01000411.1"/>
</dbReference>
<protein>
    <submittedName>
        <fullName evidence="1">Tat pathway signal protein</fullName>
    </submittedName>
</protein>
<dbReference type="Proteomes" id="UP000029578">
    <property type="component" value="Unassembled WGS sequence"/>
</dbReference>
<gene>
    <name evidence="1" type="ORF">HMPREF0661_08300</name>
</gene>
<sequence>MQQVIEFESSAKQQPIDVRATIQRKFKSLNLWLDAKSEFYSRICEFSVTRRLVIRVNLVTLCVGLAAIAIEQQPITSVASTLCAGYLVYRMNKSEKKQKGGKA</sequence>
<name>A0A096AHL3_9BACT</name>
<comment type="caution">
    <text evidence="1">The sequence shown here is derived from an EMBL/GenBank/DDBJ whole genome shotgun (WGS) entry which is preliminary data.</text>
</comment>
<dbReference type="AlphaFoldDB" id="A0A096AHL3"/>
<evidence type="ECO:0000313" key="2">
    <source>
        <dbReference type="Proteomes" id="UP000029578"/>
    </source>
</evidence>
<accession>A0A096AHL3</accession>
<dbReference type="EMBL" id="JRNS01000411">
    <property type="protein sequence ID" value="KGF46315.1"/>
    <property type="molecule type" value="Genomic_DNA"/>
</dbReference>
<reference evidence="1 2" key="1">
    <citation type="submission" date="2014-07" db="EMBL/GenBank/DDBJ databases">
        <authorList>
            <person name="McCorrison J."/>
            <person name="Sanka R."/>
            <person name="Torralba M."/>
            <person name="Gillis M."/>
            <person name="Haft D.H."/>
            <person name="Methe B."/>
            <person name="Sutton G."/>
            <person name="Nelson K.E."/>
        </authorList>
    </citation>
    <scope>NUCLEOTIDE SEQUENCE [LARGE SCALE GENOMIC DNA]</scope>
    <source>
        <strain evidence="1 2">DNF00666</strain>
    </source>
</reference>
<proteinExistence type="predicted"/>
<evidence type="ECO:0000313" key="1">
    <source>
        <dbReference type="EMBL" id="KGF46315.1"/>
    </source>
</evidence>